<evidence type="ECO:0000313" key="2">
    <source>
        <dbReference type="Proteomes" id="UP000001542"/>
    </source>
</evidence>
<sequence length="130" mass="14699">MTLNILLSIESFTSTCPSQSIVVNKVQLLICQFHYEHGPELAFPKDFDQSEYITSLFPAKWADGKCLICKVGKYYVISIGILCQNIQTPRGNLQLSVGIVSTKPIFTRQQHEFLIDIQNRISVAKSVDYN</sequence>
<dbReference type="KEGG" id="tva:4762424"/>
<dbReference type="VEuPathDB" id="TrichDB:TVAGG3_0486450"/>
<dbReference type="Proteomes" id="UP000001542">
    <property type="component" value="Unassembled WGS sequence"/>
</dbReference>
<protein>
    <submittedName>
        <fullName evidence="1">Uncharacterized protein</fullName>
    </submittedName>
</protein>
<reference evidence="1" key="1">
    <citation type="submission" date="2006-10" db="EMBL/GenBank/DDBJ databases">
        <authorList>
            <person name="Amadeo P."/>
            <person name="Zhao Q."/>
            <person name="Wortman J."/>
            <person name="Fraser-Liggett C."/>
            <person name="Carlton J."/>
        </authorList>
    </citation>
    <scope>NUCLEOTIDE SEQUENCE</scope>
    <source>
        <strain evidence="1">G3</strain>
    </source>
</reference>
<dbReference type="AlphaFoldDB" id="A2ERW9"/>
<reference evidence="1" key="2">
    <citation type="journal article" date="2007" name="Science">
        <title>Draft genome sequence of the sexually transmitted pathogen Trichomonas vaginalis.</title>
        <authorList>
            <person name="Carlton J.M."/>
            <person name="Hirt R.P."/>
            <person name="Silva J.C."/>
            <person name="Delcher A.L."/>
            <person name="Schatz M."/>
            <person name="Zhao Q."/>
            <person name="Wortman J.R."/>
            <person name="Bidwell S.L."/>
            <person name="Alsmark U.C.M."/>
            <person name="Besteiro S."/>
            <person name="Sicheritz-Ponten T."/>
            <person name="Noel C.J."/>
            <person name="Dacks J.B."/>
            <person name="Foster P.G."/>
            <person name="Simillion C."/>
            <person name="Van de Peer Y."/>
            <person name="Miranda-Saavedra D."/>
            <person name="Barton G.J."/>
            <person name="Westrop G.D."/>
            <person name="Mueller S."/>
            <person name="Dessi D."/>
            <person name="Fiori P.L."/>
            <person name="Ren Q."/>
            <person name="Paulsen I."/>
            <person name="Zhang H."/>
            <person name="Bastida-Corcuera F.D."/>
            <person name="Simoes-Barbosa A."/>
            <person name="Brown M.T."/>
            <person name="Hayes R.D."/>
            <person name="Mukherjee M."/>
            <person name="Okumura C.Y."/>
            <person name="Schneider R."/>
            <person name="Smith A.J."/>
            <person name="Vanacova S."/>
            <person name="Villalvazo M."/>
            <person name="Haas B.J."/>
            <person name="Pertea M."/>
            <person name="Feldblyum T.V."/>
            <person name="Utterback T.R."/>
            <person name="Shu C.L."/>
            <person name="Osoegawa K."/>
            <person name="de Jong P.J."/>
            <person name="Hrdy I."/>
            <person name="Horvathova L."/>
            <person name="Zubacova Z."/>
            <person name="Dolezal P."/>
            <person name="Malik S.B."/>
            <person name="Logsdon J.M. Jr."/>
            <person name="Henze K."/>
            <person name="Gupta A."/>
            <person name="Wang C.C."/>
            <person name="Dunne R.L."/>
            <person name="Upcroft J.A."/>
            <person name="Upcroft P."/>
            <person name="White O."/>
            <person name="Salzberg S.L."/>
            <person name="Tang P."/>
            <person name="Chiu C.-H."/>
            <person name="Lee Y.-S."/>
            <person name="Embley T.M."/>
            <person name="Coombs G.H."/>
            <person name="Mottram J.C."/>
            <person name="Tachezy J."/>
            <person name="Fraser-Liggett C.M."/>
            <person name="Johnson P.J."/>
        </authorList>
    </citation>
    <scope>NUCLEOTIDE SEQUENCE [LARGE SCALE GENOMIC DNA]</scope>
    <source>
        <strain evidence="1">G3</strain>
    </source>
</reference>
<keyword evidence="2" id="KW-1185">Reference proteome</keyword>
<dbReference type="VEuPathDB" id="TrichDB:TVAG_233000"/>
<name>A2ERW9_TRIV3</name>
<dbReference type="EMBL" id="DS113471">
    <property type="protein sequence ID" value="EAY04564.1"/>
    <property type="molecule type" value="Genomic_DNA"/>
</dbReference>
<evidence type="ECO:0000313" key="1">
    <source>
        <dbReference type="EMBL" id="EAY04564.1"/>
    </source>
</evidence>
<gene>
    <name evidence="1" type="ORF">TVAG_233000</name>
</gene>
<dbReference type="InParanoid" id="A2ERW9"/>
<dbReference type="RefSeq" id="XP_001316787.1">
    <property type="nucleotide sequence ID" value="XM_001316752.1"/>
</dbReference>
<proteinExistence type="predicted"/>
<organism evidence="1 2">
    <name type="scientific">Trichomonas vaginalis (strain ATCC PRA-98 / G3)</name>
    <dbReference type="NCBI Taxonomy" id="412133"/>
    <lineage>
        <taxon>Eukaryota</taxon>
        <taxon>Metamonada</taxon>
        <taxon>Parabasalia</taxon>
        <taxon>Trichomonadida</taxon>
        <taxon>Trichomonadidae</taxon>
        <taxon>Trichomonas</taxon>
    </lineage>
</organism>
<accession>A2ERW9</accession>